<dbReference type="Proteomes" id="UP000777438">
    <property type="component" value="Unassembled WGS sequence"/>
</dbReference>
<dbReference type="InterPro" id="IPR036291">
    <property type="entry name" value="NAD(P)-bd_dom_sf"/>
</dbReference>
<feature type="compositionally biased region" description="Basic and acidic residues" evidence="1">
    <location>
        <begin position="279"/>
        <end position="291"/>
    </location>
</feature>
<protein>
    <submittedName>
        <fullName evidence="3">Oxidoreductase</fullName>
    </submittedName>
</protein>
<dbReference type="Gene3D" id="3.40.50.720">
    <property type="entry name" value="NAD(P)-binding Rossmann-like Domain"/>
    <property type="match status" value="1"/>
</dbReference>
<feature type="compositionally biased region" description="Basic and acidic residues" evidence="1">
    <location>
        <begin position="456"/>
        <end position="466"/>
    </location>
</feature>
<feature type="region of interest" description="Disordered" evidence="1">
    <location>
        <begin position="437"/>
        <end position="467"/>
    </location>
</feature>
<dbReference type="SUPFAM" id="SSF51735">
    <property type="entry name" value="NAD(P)-binding Rossmann-fold domains"/>
    <property type="match status" value="1"/>
</dbReference>
<feature type="region of interest" description="Disordered" evidence="1">
    <location>
        <begin position="279"/>
        <end position="331"/>
    </location>
</feature>
<accession>A0A9P9AT71</accession>
<feature type="region of interest" description="Disordered" evidence="1">
    <location>
        <begin position="952"/>
        <end position="1010"/>
    </location>
</feature>
<dbReference type="InterPro" id="IPR002347">
    <property type="entry name" value="SDR_fam"/>
</dbReference>
<dbReference type="PANTHER" id="PTHR33840">
    <property type="match status" value="1"/>
</dbReference>
<comment type="caution">
    <text evidence="3">The sequence shown here is derived from an EMBL/GenBank/DDBJ whole genome shotgun (WGS) entry which is preliminary data.</text>
</comment>
<dbReference type="Pfam" id="PF00106">
    <property type="entry name" value="adh_short"/>
    <property type="match status" value="1"/>
</dbReference>
<organism evidence="3 4">
    <name type="scientific">Thelonectria olida</name>
    <dbReference type="NCBI Taxonomy" id="1576542"/>
    <lineage>
        <taxon>Eukaryota</taxon>
        <taxon>Fungi</taxon>
        <taxon>Dikarya</taxon>
        <taxon>Ascomycota</taxon>
        <taxon>Pezizomycotina</taxon>
        <taxon>Sordariomycetes</taxon>
        <taxon>Hypocreomycetidae</taxon>
        <taxon>Hypocreales</taxon>
        <taxon>Nectriaceae</taxon>
        <taxon>Thelonectria</taxon>
    </lineage>
</organism>
<keyword evidence="4" id="KW-1185">Reference proteome</keyword>
<feature type="compositionally biased region" description="Basic and acidic residues" evidence="1">
    <location>
        <begin position="952"/>
        <end position="975"/>
    </location>
</feature>
<feature type="domain" description="T6SS Phospholipase effector Tle1-like catalytic" evidence="2">
    <location>
        <begin position="15"/>
        <end position="395"/>
    </location>
</feature>
<evidence type="ECO:0000313" key="3">
    <source>
        <dbReference type="EMBL" id="KAH6894620.1"/>
    </source>
</evidence>
<gene>
    <name evidence="3" type="ORF">B0T10DRAFT_527348</name>
</gene>
<name>A0A9P9AT71_9HYPO</name>
<evidence type="ECO:0000259" key="2">
    <source>
        <dbReference type="Pfam" id="PF09994"/>
    </source>
</evidence>
<dbReference type="PANTHER" id="PTHR33840:SF2">
    <property type="entry name" value="TLE1 PHOSPHOLIPASE DOMAIN-CONTAINING PROTEIN"/>
    <property type="match status" value="1"/>
</dbReference>
<dbReference type="InterPro" id="IPR018712">
    <property type="entry name" value="Tle1-like_cat"/>
</dbReference>
<reference evidence="3 4" key="1">
    <citation type="journal article" date="2021" name="Nat. Commun.">
        <title>Genetic determinants of endophytism in the Arabidopsis root mycobiome.</title>
        <authorList>
            <person name="Mesny F."/>
            <person name="Miyauchi S."/>
            <person name="Thiergart T."/>
            <person name="Pickel B."/>
            <person name="Atanasova L."/>
            <person name="Karlsson M."/>
            <person name="Huettel B."/>
            <person name="Barry K.W."/>
            <person name="Haridas S."/>
            <person name="Chen C."/>
            <person name="Bauer D."/>
            <person name="Andreopoulos W."/>
            <person name="Pangilinan J."/>
            <person name="LaButti K."/>
            <person name="Riley R."/>
            <person name="Lipzen A."/>
            <person name="Clum A."/>
            <person name="Drula E."/>
            <person name="Henrissat B."/>
            <person name="Kohler A."/>
            <person name="Grigoriev I.V."/>
            <person name="Martin F.M."/>
            <person name="Hacquard S."/>
        </authorList>
    </citation>
    <scope>NUCLEOTIDE SEQUENCE [LARGE SCALE GENOMIC DNA]</scope>
    <source>
        <strain evidence="3 4">MPI-CAGE-CH-0241</strain>
    </source>
</reference>
<dbReference type="Pfam" id="PF09994">
    <property type="entry name" value="T6SS_Tle1-like_cat"/>
    <property type="match status" value="1"/>
</dbReference>
<dbReference type="EMBL" id="JAGPYM010000005">
    <property type="protein sequence ID" value="KAH6894620.1"/>
    <property type="molecule type" value="Genomic_DNA"/>
</dbReference>
<sequence>MAPVQPAPEPGRKPRKLVLCFDGTGNKFHGDDSDSNILKIFRMLDRTAGDQYHYYQPGIGTYVVSGSLTHTGMRARMKSWYQKAKDSAIGSSFDQHVVGGYRFLMRFYNPGDEIYMFGFSRGAYIARFLAEMLDHIGLLSHGNEEMVKFAWKAFAEWQAREALSGGSEKEEKLNRQKRDEMYRFMKGFRETFSRPVGRIRFLGLFDTVNSVPRFEAAWMQRSKFPYTARSSAKVIRHAVSIDERRAKFRQDLMYQAKGQKEHKHHRHLGEFVDDLRDGRVAKDEHNGQNDRGRRKSTFLIPGENNDDGPSGGSGSNYAPYRARSKSAQRQNRRCDFETMSNISAIPISEVDPEDDSQDIDEVWFSGGHADVGGGWEMLEESKSASHIPLVWMVRQAIRAGLPFDEVKVAEMGCAAAEEFNEIAEGDRVEEKGIPDIRVANGADGPSMTPTMPSFNSDDKMKTESEHPPGSFHDIMHKACNARIHDSLEYGQGLGTIAVTAWKFMEYLPFRRMDLQPDGSWRPIRWPLPCGEVRDIPDAVRVHGSVIRRMHTDECYRPGNLIIGGGGRGVRLAAKEHGIGEWICVENPGDPIDEIWPNPRPPTQTMAVVLLMGVLYNGIPDIILRNFKSICYTLLSITFFTLLKLYTSGRTNPSEKNLHGKVVILTGGTSGIGAQTALELATRGAQLVLLSQNPPTDPFLVEYIQDLRDKTNNQLIYTEQVDLKSLHSIRKFATKWIDNAPPRRLDMVVLCASTLTPPGGKRKESAEGIEETWMVNFLANFHLLGILSPALRVQPIDRDVRVIIATCSSYIGSPSLTEALSASTWSPGTAYARSKLALNKHLDAYKRPDGAPMNARVIFVDPGLARTPSTRRWLTRGSLWGLALYLVGYTSPQMAAQSILYAAMENELGRGQGGKLIKECMEMDFARREVKDEEVAKKLWEESDALIERVEKAQAKKRGAEKAQDDKKAKEEKDQEQATEIENLLKTIKKGKENERQKDAAKGKKKKGKGK</sequence>
<feature type="compositionally biased region" description="Basic and acidic residues" evidence="1">
    <location>
        <begin position="989"/>
        <end position="1001"/>
    </location>
</feature>
<evidence type="ECO:0000313" key="4">
    <source>
        <dbReference type="Proteomes" id="UP000777438"/>
    </source>
</evidence>
<dbReference type="AlphaFoldDB" id="A0A9P9AT71"/>
<evidence type="ECO:0000256" key="1">
    <source>
        <dbReference type="SAM" id="MobiDB-lite"/>
    </source>
</evidence>
<proteinExistence type="predicted"/>
<dbReference type="OrthoDB" id="3162439at2759"/>